<reference evidence="7 8" key="2">
    <citation type="submission" date="2018-11" db="EMBL/GenBank/DDBJ databases">
        <authorList>
            <consortium name="Pathogen Informatics"/>
        </authorList>
    </citation>
    <scope>NUCLEOTIDE SEQUENCE [LARGE SCALE GENOMIC DNA]</scope>
</reference>
<dbReference type="InterPro" id="IPR039790">
    <property type="entry name" value="CHRD1"/>
</dbReference>
<dbReference type="EMBL" id="UZAM01006873">
    <property type="protein sequence ID" value="VDO94786.1"/>
    <property type="molecule type" value="Genomic_DNA"/>
</dbReference>
<dbReference type="Proteomes" id="UP000270296">
    <property type="component" value="Unassembled WGS sequence"/>
</dbReference>
<evidence type="ECO:0000256" key="5">
    <source>
        <dbReference type="ARBA" id="ARBA00034558"/>
    </source>
</evidence>
<dbReference type="OrthoDB" id="10261079at2759"/>
<evidence type="ECO:0000256" key="1">
    <source>
        <dbReference type="ARBA" id="ARBA00022723"/>
    </source>
</evidence>
<dbReference type="GO" id="GO:0046872">
    <property type="term" value="F:metal ion binding"/>
    <property type="evidence" value="ECO:0007669"/>
    <property type="project" value="UniProtKB-KW"/>
</dbReference>
<dbReference type="Gene3D" id="4.10.1130.20">
    <property type="match status" value="2"/>
</dbReference>
<dbReference type="InterPro" id="IPR007052">
    <property type="entry name" value="CS_dom"/>
</dbReference>
<dbReference type="Pfam" id="PF04968">
    <property type="entry name" value="CHORD"/>
    <property type="match status" value="2"/>
</dbReference>
<gene>
    <name evidence="7" type="ORF">SBAD_LOCUS1580</name>
</gene>
<dbReference type="Pfam" id="PF04969">
    <property type="entry name" value="CS"/>
    <property type="match status" value="2"/>
</dbReference>
<evidence type="ECO:0000313" key="8">
    <source>
        <dbReference type="Proteomes" id="UP000270296"/>
    </source>
</evidence>
<keyword evidence="1" id="KW-0479">Metal-binding</keyword>
<evidence type="ECO:0000256" key="3">
    <source>
        <dbReference type="ARBA" id="ARBA00022833"/>
    </source>
</evidence>
<feature type="domain" description="CHORD" evidence="6">
    <location>
        <begin position="82"/>
        <end position="141"/>
    </location>
</feature>
<evidence type="ECO:0000259" key="6">
    <source>
        <dbReference type="PROSITE" id="PS51401"/>
    </source>
</evidence>
<evidence type="ECO:0000313" key="9">
    <source>
        <dbReference type="WBParaSite" id="SBAD_0000165101-mRNA-1"/>
    </source>
</evidence>
<organism evidence="9">
    <name type="scientific">Soboliphyme baturini</name>
    <dbReference type="NCBI Taxonomy" id="241478"/>
    <lineage>
        <taxon>Eukaryota</taxon>
        <taxon>Metazoa</taxon>
        <taxon>Ecdysozoa</taxon>
        <taxon>Nematoda</taxon>
        <taxon>Enoplea</taxon>
        <taxon>Dorylaimia</taxon>
        <taxon>Dioctophymatida</taxon>
        <taxon>Dioctophymatoidea</taxon>
        <taxon>Soboliphymatidae</taxon>
        <taxon>Soboliphyme</taxon>
    </lineage>
</organism>
<dbReference type="InterPro" id="IPR007051">
    <property type="entry name" value="CHORD_dom"/>
</dbReference>
<dbReference type="SUPFAM" id="SSF49764">
    <property type="entry name" value="HSP20-like chaperones"/>
    <property type="match status" value="1"/>
</dbReference>
<dbReference type="AlphaFoldDB" id="A0A183ID86"/>
<evidence type="ECO:0000313" key="7">
    <source>
        <dbReference type="EMBL" id="VDO94786.1"/>
    </source>
</evidence>
<keyword evidence="3" id="KW-0862">Zinc</keyword>
<dbReference type="Gene3D" id="2.60.40.790">
    <property type="match status" value="2"/>
</dbReference>
<dbReference type="PROSITE" id="PS51401">
    <property type="entry name" value="CHORD"/>
    <property type="match status" value="2"/>
</dbReference>
<feature type="domain" description="CHORD" evidence="6">
    <location>
        <begin position="6"/>
        <end position="65"/>
    </location>
</feature>
<keyword evidence="2" id="KW-0677">Repeat</keyword>
<name>A0A183ID86_9BILA</name>
<proteinExistence type="predicted"/>
<keyword evidence="8" id="KW-1185">Reference proteome</keyword>
<dbReference type="InterPro" id="IPR008978">
    <property type="entry name" value="HSP20-like_chaperone"/>
</dbReference>
<protein>
    <recommendedName>
        <fullName evidence="4">Cysteine and histidine-rich domain-containing protein 1</fullName>
    </recommendedName>
    <alternativeName>
        <fullName evidence="5">CHORD domain-containing protein 1</fullName>
    </alternativeName>
</protein>
<accession>A0A183ID86</accession>
<evidence type="ECO:0000256" key="4">
    <source>
        <dbReference type="ARBA" id="ARBA00034547"/>
    </source>
</evidence>
<evidence type="ECO:0000256" key="2">
    <source>
        <dbReference type="ARBA" id="ARBA00022737"/>
    </source>
</evidence>
<dbReference type="PANTHER" id="PTHR46983:SF4">
    <property type="entry name" value="CYSTEINE AND HISTIDINE-RICH DOMAIN-CONTAINING PROTEIN 1"/>
    <property type="match status" value="1"/>
</dbReference>
<dbReference type="WBParaSite" id="SBAD_0000165101-mRNA-1">
    <property type="protein sequence ID" value="SBAD_0000165101-mRNA-1"/>
    <property type="gene ID" value="SBAD_0000165101"/>
</dbReference>
<dbReference type="PANTHER" id="PTHR46983">
    <property type="entry name" value="CYSTEINE AND HISTIDINE-RICH DOMAIN-CONTAINING PROTEIN 1"/>
    <property type="match status" value="1"/>
</dbReference>
<reference evidence="9" key="1">
    <citation type="submission" date="2016-06" db="UniProtKB">
        <authorList>
            <consortium name="WormBaseParasite"/>
        </authorList>
    </citation>
    <scope>IDENTIFICATION</scope>
</reference>
<sequence>MSLLQCYHKGCGKKYNPDENSDEACVFHPGEPVFHDIYKKWSCCEKKTTDFTEFLNIRGCTTGQHSCEKPVEPAKPKVADKEQVCSCFQPYAGPQSMDEICQHHSGVPVFHEGMKFWSCCQRKTSDFDNFLQQEGCTKGKHNFIKQKSSTCRYDWFQTGNDVTVNIYAKAVLPLDSCISASSVSLIAIDVSKSIVTMNASKVEIKMKKADLISWPKLFYTESPDI</sequence>